<keyword evidence="3" id="KW-1185">Reference proteome</keyword>
<feature type="chain" id="PRO_5037471258" evidence="1">
    <location>
        <begin position="31"/>
        <end position="195"/>
    </location>
</feature>
<feature type="signal peptide" evidence="1">
    <location>
        <begin position="1"/>
        <end position="30"/>
    </location>
</feature>
<dbReference type="AlphaFoldDB" id="A0A976RRN5"/>
<proteinExistence type="predicted"/>
<reference evidence="2" key="1">
    <citation type="journal article" date="2022" name="Int. J. Syst. Evol. Microbiol.">
        <title>Apilactobacillus apisilvae sp. nov., Nicolia spurrieriana gen. nov. sp. nov., Bombilactobacillus folatiphilus sp. nov. and Bombilactobacillus thymidiniphilus sp. nov., four new lactic acid bacterial isolates from stingless bees Tetragonula carbonaria and Austroplebeia australis.</title>
        <authorList>
            <person name="Oliphant S.A."/>
            <person name="Watson-Haigh N.S."/>
            <person name="Sumby K.M."/>
            <person name="Gardner J."/>
            <person name="Groom S."/>
            <person name="Jiranek V."/>
        </authorList>
    </citation>
    <scope>NUCLEOTIDE SEQUENCE</scope>
    <source>
        <strain evidence="2">SGEP1_A5</strain>
    </source>
</reference>
<dbReference type="KEGG" id="lbe:MOO44_06750"/>
<evidence type="ECO:0000313" key="2">
    <source>
        <dbReference type="EMBL" id="UQS86584.1"/>
    </source>
</evidence>
<evidence type="ECO:0000256" key="1">
    <source>
        <dbReference type="SAM" id="SignalP"/>
    </source>
</evidence>
<gene>
    <name evidence="2" type="ORF">MOO44_06750</name>
</gene>
<dbReference type="Proteomes" id="UP000831181">
    <property type="component" value="Chromosome"/>
</dbReference>
<accession>A0A976RRN5</accession>
<organism evidence="2 3">
    <name type="scientific">Nicoliella spurrieriana</name>
    <dbReference type="NCBI Taxonomy" id="2925830"/>
    <lineage>
        <taxon>Bacteria</taxon>
        <taxon>Bacillati</taxon>
        <taxon>Bacillota</taxon>
        <taxon>Bacilli</taxon>
        <taxon>Lactobacillales</taxon>
        <taxon>Lactobacillaceae</taxon>
        <taxon>Nicoliella</taxon>
    </lineage>
</organism>
<evidence type="ECO:0000313" key="3">
    <source>
        <dbReference type="Proteomes" id="UP000831181"/>
    </source>
</evidence>
<dbReference type="EMBL" id="CP093361">
    <property type="protein sequence ID" value="UQS86584.1"/>
    <property type="molecule type" value="Genomic_DNA"/>
</dbReference>
<protein>
    <submittedName>
        <fullName evidence="2">WxL domain-containing protein</fullName>
    </submittedName>
</protein>
<sequence>MLKKTKKTLLISSTLGILATAGTTGLFAHADSAATQQSANVAVTPGSLAASASNITFSSVAVSDIANSNTSAKATAAQLATDDNRGLGAIGWNVTVSVNSLTDSSNKDSLNGSINFAPTSANNSASVNSGATAKIGDPSTIQVVQGSNEGHTITNLDPVMNLNQNTSVVATSYSASINWTINGSTSTSAATSSSN</sequence>
<name>A0A976RRN5_9LACO</name>
<dbReference type="RefSeq" id="WP_260116387.1">
    <property type="nucleotide sequence ID" value="NZ_CP093361.1"/>
</dbReference>
<keyword evidence="1" id="KW-0732">Signal</keyword>